<evidence type="ECO:0000256" key="8">
    <source>
        <dbReference type="ARBA" id="ARBA00023277"/>
    </source>
</evidence>
<dbReference type="GO" id="GO:0007155">
    <property type="term" value="P:cell adhesion"/>
    <property type="evidence" value="ECO:0007669"/>
    <property type="project" value="InterPro"/>
</dbReference>
<dbReference type="FunFam" id="3.30.70.890:FF:000001">
    <property type="entry name" value="Galactokinase"/>
    <property type="match status" value="1"/>
</dbReference>
<evidence type="ECO:0000313" key="11">
    <source>
        <dbReference type="EMBL" id="HGS88046.1"/>
    </source>
</evidence>
<evidence type="ECO:0000256" key="1">
    <source>
        <dbReference type="ARBA" id="ARBA00022679"/>
    </source>
</evidence>
<evidence type="ECO:0000256" key="5">
    <source>
        <dbReference type="ARBA" id="ARBA00022840"/>
    </source>
</evidence>
<keyword evidence="1" id="KW-0808">Transferase</keyword>
<comment type="caution">
    <text evidence="11">The sequence shown here is derived from an EMBL/GenBank/DDBJ whole genome shotgun (WGS) entry which is preliminary data.</text>
</comment>
<evidence type="ECO:0000256" key="6">
    <source>
        <dbReference type="ARBA" id="ARBA00022842"/>
    </source>
</evidence>
<gene>
    <name evidence="11" type="ORF">ENT17_10560</name>
</gene>
<evidence type="ECO:0000256" key="4">
    <source>
        <dbReference type="ARBA" id="ARBA00022777"/>
    </source>
</evidence>
<dbReference type="Gene3D" id="3.30.70.890">
    <property type="entry name" value="GHMP kinase, C-terminal domain"/>
    <property type="match status" value="1"/>
</dbReference>
<evidence type="ECO:0000256" key="3">
    <source>
        <dbReference type="ARBA" id="ARBA00022741"/>
    </source>
</evidence>
<organism evidence="11">
    <name type="scientific">Bellilinea caldifistulae</name>
    <dbReference type="NCBI Taxonomy" id="360411"/>
    <lineage>
        <taxon>Bacteria</taxon>
        <taxon>Bacillati</taxon>
        <taxon>Chloroflexota</taxon>
        <taxon>Anaerolineae</taxon>
        <taxon>Anaerolineales</taxon>
        <taxon>Anaerolineaceae</taxon>
        <taxon>Bellilinea</taxon>
    </lineage>
</organism>
<keyword evidence="5" id="KW-0067">ATP-binding</keyword>
<dbReference type="GO" id="GO:0030246">
    <property type="term" value="F:carbohydrate binding"/>
    <property type="evidence" value="ECO:0007669"/>
    <property type="project" value="InterPro"/>
</dbReference>
<evidence type="ECO:0000256" key="9">
    <source>
        <dbReference type="SAM" id="SignalP"/>
    </source>
</evidence>
<evidence type="ECO:0000256" key="2">
    <source>
        <dbReference type="ARBA" id="ARBA00022723"/>
    </source>
</evidence>
<dbReference type="InterPro" id="IPR013750">
    <property type="entry name" value="GHMP_kinase_C_dom"/>
</dbReference>
<dbReference type="InterPro" id="IPR037221">
    <property type="entry name" value="H-type_lectin_dom_sf"/>
</dbReference>
<dbReference type="AlphaFoldDB" id="A0A7C4L082"/>
<dbReference type="GO" id="GO:0005524">
    <property type="term" value="F:ATP binding"/>
    <property type="evidence" value="ECO:0007669"/>
    <property type="project" value="UniProtKB-KW"/>
</dbReference>
<dbReference type="Pfam" id="PF08544">
    <property type="entry name" value="GHMP_kinases_C"/>
    <property type="match status" value="1"/>
</dbReference>
<keyword evidence="9" id="KW-0732">Signal</keyword>
<evidence type="ECO:0000259" key="10">
    <source>
        <dbReference type="Pfam" id="PF08544"/>
    </source>
</evidence>
<dbReference type="PANTHER" id="PTHR10457:SF7">
    <property type="entry name" value="GALACTOKINASE-RELATED"/>
    <property type="match status" value="1"/>
</dbReference>
<accession>A0A7C4L082</accession>
<evidence type="ECO:0000256" key="7">
    <source>
        <dbReference type="ARBA" id="ARBA00023144"/>
    </source>
</evidence>
<dbReference type="GO" id="GO:0004335">
    <property type="term" value="F:galactokinase activity"/>
    <property type="evidence" value="ECO:0007669"/>
    <property type="project" value="TreeGrafter"/>
</dbReference>
<keyword evidence="8" id="KW-0119">Carbohydrate metabolism</keyword>
<name>A0A7C4L082_9CHLR</name>
<dbReference type="Gene3D" id="2.60.40.2080">
    <property type="match status" value="1"/>
</dbReference>
<dbReference type="EMBL" id="DSXR01000103">
    <property type="protein sequence ID" value="HGS88046.1"/>
    <property type="molecule type" value="Genomic_DNA"/>
</dbReference>
<dbReference type="SUPFAM" id="SSF55060">
    <property type="entry name" value="GHMP Kinase, C-terminal domain"/>
    <property type="match status" value="1"/>
</dbReference>
<reference evidence="11" key="1">
    <citation type="journal article" date="2020" name="mSystems">
        <title>Genome- and Community-Level Interaction Insights into Carbon Utilization and Element Cycling Functions of Hydrothermarchaeota in Hydrothermal Sediment.</title>
        <authorList>
            <person name="Zhou Z."/>
            <person name="Liu Y."/>
            <person name="Xu W."/>
            <person name="Pan J."/>
            <person name="Luo Z.H."/>
            <person name="Li M."/>
        </authorList>
    </citation>
    <scope>NUCLEOTIDE SEQUENCE [LARGE SCALE GENOMIC DNA]</scope>
    <source>
        <strain evidence="11">SpSt-556</strain>
    </source>
</reference>
<dbReference type="PANTHER" id="PTHR10457">
    <property type="entry name" value="MEVALONATE KINASE/GALACTOKINASE"/>
    <property type="match status" value="1"/>
</dbReference>
<sequence>MHLPSTFLTLICVAGIAAAADDGTPIGELGRVNIAQPNAATWHTVALRNRLADPVVVLGPVSSNGGQPVVGRVRNRTPTSFQVQLDEWDYLDQSHAAEDVGFFVIDRGVHLLVDGQLRIEANTCRVGAPAVRVNFAGAFAAPPLVFAQGSSAGDGRTAVARVSGIDSTGFTVRVQGQEANRSVATVEVSWVAVTPGLYSGGTLFTAYPAPVGSTYTDVFAPYPQLYPSSTAAFVAGMQTFQDADPAGLRFRLLPDNQYELRVQEETSRSSDVRHLPEQVGRHARHVVEEIARVEKAVDLLKQGDGAAFGQLMVEGHASLRDLYQVSIPELDRLVEIATCLPGCLGARLTGAGFGGCTVNLVEEQAAQAFAQRLAQEYTLRTGKTGEIYLCHASEGVHVQTG</sequence>
<keyword evidence="3" id="KW-0547">Nucleotide-binding</keyword>
<dbReference type="GO" id="GO:0006012">
    <property type="term" value="P:galactose metabolic process"/>
    <property type="evidence" value="ECO:0007669"/>
    <property type="project" value="UniProtKB-KW"/>
</dbReference>
<keyword evidence="7" id="KW-0299">Galactose metabolism</keyword>
<protein>
    <recommendedName>
        <fullName evidence="10">GHMP kinase C-terminal domain-containing protein</fullName>
    </recommendedName>
</protein>
<dbReference type="GO" id="GO:0046872">
    <property type="term" value="F:metal ion binding"/>
    <property type="evidence" value="ECO:0007669"/>
    <property type="project" value="UniProtKB-KW"/>
</dbReference>
<dbReference type="InterPro" id="IPR036554">
    <property type="entry name" value="GHMP_kinase_C_sf"/>
</dbReference>
<feature type="domain" description="GHMP kinase C-terminal" evidence="10">
    <location>
        <begin position="297"/>
        <end position="377"/>
    </location>
</feature>
<dbReference type="GO" id="GO:0005829">
    <property type="term" value="C:cytosol"/>
    <property type="evidence" value="ECO:0007669"/>
    <property type="project" value="TreeGrafter"/>
</dbReference>
<feature type="signal peptide" evidence="9">
    <location>
        <begin position="1"/>
        <end position="19"/>
    </location>
</feature>
<keyword evidence="4" id="KW-0418">Kinase</keyword>
<keyword evidence="6" id="KW-0460">Magnesium</keyword>
<proteinExistence type="predicted"/>
<dbReference type="SUPFAM" id="SSF141086">
    <property type="entry name" value="Agglutinin HPA-like"/>
    <property type="match status" value="1"/>
</dbReference>
<keyword evidence="2" id="KW-0479">Metal-binding</keyword>
<feature type="chain" id="PRO_5027714006" description="GHMP kinase C-terminal domain-containing protein" evidence="9">
    <location>
        <begin position="20"/>
        <end position="401"/>
    </location>
</feature>